<dbReference type="PIRSF" id="PIRSF037037">
    <property type="entry name" value="Kelch-like_protein_gigaxonin"/>
    <property type="match status" value="1"/>
</dbReference>
<evidence type="ECO:0000256" key="2">
    <source>
        <dbReference type="ARBA" id="ARBA00022441"/>
    </source>
</evidence>
<dbReference type="InterPro" id="IPR000210">
    <property type="entry name" value="BTB/POZ_dom"/>
</dbReference>
<dbReference type="AlphaFoldDB" id="A0A9P0D2F5"/>
<dbReference type="Gene3D" id="3.30.710.10">
    <property type="entry name" value="Potassium Channel Kv1.1, Chain A"/>
    <property type="match status" value="1"/>
</dbReference>
<dbReference type="Pfam" id="PF01344">
    <property type="entry name" value="Kelch_1"/>
    <property type="match status" value="1"/>
</dbReference>
<dbReference type="Pfam" id="PF07707">
    <property type="entry name" value="BACK"/>
    <property type="match status" value="1"/>
</dbReference>
<dbReference type="GO" id="GO:0003779">
    <property type="term" value="F:actin binding"/>
    <property type="evidence" value="ECO:0007669"/>
    <property type="project" value="UniProtKB-KW"/>
</dbReference>
<gene>
    <name evidence="6" type="ORF">PSYICH_LOCUS9877</name>
</gene>
<evidence type="ECO:0000313" key="7">
    <source>
        <dbReference type="Proteomes" id="UP001153636"/>
    </source>
</evidence>
<organism evidence="6 7">
    <name type="scientific">Psylliodes chrysocephalus</name>
    <dbReference type="NCBI Taxonomy" id="3402493"/>
    <lineage>
        <taxon>Eukaryota</taxon>
        <taxon>Metazoa</taxon>
        <taxon>Ecdysozoa</taxon>
        <taxon>Arthropoda</taxon>
        <taxon>Hexapoda</taxon>
        <taxon>Insecta</taxon>
        <taxon>Pterygota</taxon>
        <taxon>Neoptera</taxon>
        <taxon>Endopterygota</taxon>
        <taxon>Coleoptera</taxon>
        <taxon>Polyphaga</taxon>
        <taxon>Cucujiformia</taxon>
        <taxon>Chrysomeloidea</taxon>
        <taxon>Chrysomelidae</taxon>
        <taxon>Galerucinae</taxon>
        <taxon>Alticini</taxon>
        <taxon>Psylliodes</taxon>
    </lineage>
</organism>
<sequence>MSTGSADNLSKDSRENSFDGSINNLSADFCVLDIRDYNRNQNSGDCSRESMSLCSAASPSAIDFRTLRDGSVSMSLCSSLVSPPRDYSLFSLSLNTSMSSQVEHFRCEGHAEHSLTCMKNYLQAGKLCDVTLIAGTNGKRVQAHRLVLSAASEYFAAMFTGSLSNNDETEITLVNVSGDVLQAVVNYCYTGCIEIREDNVETLLSTACLMLLHEVVEACSRFLAHQLHPSNCLGIAVFAEHQACTSLLQEANAYTSQHFMQVIKNQEFLQLNVDQMSTLLNSDDLNVVCEDHIFQALMSWIQHESDARRQYIGHLLGLVKLPLLSPAFLTDQVEPVCEGDLTCQKLIMEAMKWHLLPERRPIMASARTRPRKATLGKLLVVGGMDKNKGATTIESYDPRCDVWTVAHHMSGRRLQFGIALMGDKLLVVGGRDGLKTLNTMECLDMESGNWTQLSPMNTHRHGLGVAVLGGTLYAVGGHDGWSYLNTVERWDPVARSWQYVAPMQNQRCSAGISVLGGKLYAVGGRDGASCLRTVECYDPHTNKWTMIAPLTRRRGGVGVAVASGYLYAMGGQDAPANNPAASRFDCVERYDPNTDVWSTVAPLSSKRDAVAACLFGDKLFAIGGYDGNNYLRTVEQYDPNANEWITLSPLITGRAGACVIAVSNNAVQNTE</sequence>
<dbReference type="InterPro" id="IPR011705">
    <property type="entry name" value="BACK"/>
</dbReference>
<dbReference type="SMART" id="SM00875">
    <property type="entry name" value="BACK"/>
    <property type="match status" value="1"/>
</dbReference>
<dbReference type="PANTHER" id="PTHR45632">
    <property type="entry name" value="LD33804P"/>
    <property type="match status" value="1"/>
</dbReference>
<proteinExistence type="predicted"/>
<dbReference type="SUPFAM" id="SSF117281">
    <property type="entry name" value="Kelch motif"/>
    <property type="match status" value="2"/>
</dbReference>
<evidence type="ECO:0000256" key="3">
    <source>
        <dbReference type="ARBA" id="ARBA00022737"/>
    </source>
</evidence>
<keyword evidence="3" id="KW-0677">Repeat</keyword>
<dbReference type="Gene3D" id="2.120.10.80">
    <property type="entry name" value="Kelch-type beta propeller"/>
    <property type="match status" value="2"/>
</dbReference>
<dbReference type="SMART" id="SM00225">
    <property type="entry name" value="BTB"/>
    <property type="match status" value="1"/>
</dbReference>
<name>A0A9P0D2F5_9CUCU</name>
<dbReference type="PANTHER" id="PTHR45632:SF3">
    <property type="entry name" value="KELCH-LIKE PROTEIN 32"/>
    <property type="match status" value="1"/>
</dbReference>
<dbReference type="PROSITE" id="PS50097">
    <property type="entry name" value="BTB"/>
    <property type="match status" value="1"/>
</dbReference>
<dbReference type="Pfam" id="PF00651">
    <property type="entry name" value="BTB"/>
    <property type="match status" value="1"/>
</dbReference>
<dbReference type="Proteomes" id="UP001153636">
    <property type="component" value="Chromosome 4"/>
</dbReference>
<dbReference type="InterPro" id="IPR017096">
    <property type="entry name" value="BTB-kelch_protein"/>
</dbReference>
<dbReference type="SMART" id="SM00612">
    <property type="entry name" value="Kelch"/>
    <property type="match status" value="6"/>
</dbReference>
<keyword evidence="2" id="KW-0880">Kelch repeat</keyword>
<dbReference type="InterPro" id="IPR006652">
    <property type="entry name" value="Kelch_1"/>
</dbReference>
<dbReference type="FunFam" id="1.25.40.420:FF:000001">
    <property type="entry name" value="Kelch-like family member 12"/>
    <property type="match status" value="1"/>
</dbReference>
<dbReference type="InterPro" id="IPR011333">
    <property type="entry name" value="SKP1/BTB/POZ_sf"/>
</dbReference>
<dbReference type="InterPro" id="IPR015915">
    <property type="entry name" value="Kelch-typ_b-propeller"/>
</dbReference>
<protein>
    <recommendedName>
        <fullName evidence="1">Kelch-like protein diablo</fullName>
    </recommendedName>
</protein>
<accession>A0A9P0D2F5</accession>
<evidence type="ECO:0000256" key="1">
    <source>
        <dbReference type="ARBA" id="ARBA00013699"/>
    </source>
</evidence>
<evidence type="ECO:0000256" key="4">
    <source>
        <dbReference type="ARBA" id="ARBA00043912"/>
    </source>
</evidence>
<feature type="domain" description="BTB" evidence="5">
    <location>
        <begin position="128"/>
        <end position="197"/>
    </location>
</feature>
<evidence type="ECO:0000259" key="5">
    <source>
        <dbReference type="PROSITE" id="PS50097"/>
    </source>
</evidence>
<dbReference type="OrthoDB" id="45365at2759"/>
<dbReference type="EMBL" id="OV651816">
    <property type="protein sequence ID" value="CAH1109254.1"/>
    <property type="molecule type" value="Genomic_DNA"/>
</dbReference>
<dbReference type="Pfam" id="PF24681">
    <property type="entry name" value="Kelch_KLHDC2_KLHL20_DRC7"/>
    <property type="match status" value="1"/>
</dbReference>
<comment type="function">
    <text evidence="4">Probable substrate-specific adapter of an E3 ubiquitin-protein ligase complex which mediates the ubiquitination and subsequent proteasomal degradation of target proteins. May have a role in synapse differentiation and growth.</text>
</comment>
<dbReference type="Gene3D" id="1.25.40.420">
    <property type="match status" value="1"/>
</dbReference>
<evidence type="ECO:0000313" key="6">
    <source>
        <dbReference type="EMBL" id="CAH1109254.1"/>
    </source>
</evidence>
<dbReference type="SUPFAM" id="SSF54695">
    <property type="entry name" value="POZ domain"/>
    <property type="match status" value="1"/>
</dbReference>
<keyword evidence="7" id="KW-1185">Reference proteome</keyword>
<reference evidence="6" key="1">
    <citation type="submission" date="2022-01" db="EMBL/GenBank/DDBJ databases">
        <authorList>
            <person name="King R."/>
        </authorList>
    </citation>
    <scope>NUCLEOTIDE SEQUENCE</scope>
</reference>